<dbReference type="InterPro" id="IPR043138">
    <property type="entry name" value="GGT_lsub"/>
</dbReference>
<dbReference type="PRINTS" id="PR01210">
    <property type="entry name" value="GGTRANSPTASE"/>
</dbReference>
<dbReference type="HOGENOM" id="CLU_014813_0_3_9"/>
<comment type="similarity">
    <text evidence="1">Belongs to the gamma-glutamyltransferase family.</text>
</comment>
<feature type="region of interest" description="Disordered" evidence="5">
    <location>
        <begin position="53"/>
        <end position="84"/>
    </location>
</feature>
<dbReference type="EMBL" id="CP001791">
    <property type="protein sequence ID" value="ADH98381.1"/>
    <property type="molecule type" value="Genomic_DNA"/>
</dbReference>
<protein>
    <submittedName>
        <fullName evidence="6">Gamma-glutamyltransferase</fullName>
        <ecNumber evidence="6">2.3.2.2</ecNumber>
    </submittedName>
</protein>
<accession>D6XZK7</accession>
<dbReference type="InterPro" id="IPR029055">
    <property type="entry name" value="Ntn_hydrolases_N"/>
</dbReference>
<gene>
    <name evidence="6" type="ordered locus">Bsel_0857</name>
</gene>
<dbReference type="MEROPS" id="T03.023"/>
<proteinExistence type="inferred from homology"/>
<dbReference type="InterPro" id="IPR043137">
    <property type="entry name" value="GGT_ssub_C"/>
</dbReference>
<dbReference type="InterPro" id="IPR051792">
    <property type="entry name" value="GGT_bact"/>
</dbReference>
<dbReference type="SUPFAM" id="SSF56235">
    <property type="entry name" value="N-terminal nucleophile aminohydrolases (Ntn hydrolases)"/>
    <property type="match status" value="1"/>
</dbReference>
<evidence type="ECO:0000313" key="7">
    <source>
        <dbReference type="Proteomes" id="UP000000271"/>
    </source>
</evidence>
<dbReference type="OrthoDB" id="9781342at2"/>
<organism evidence="6 7">
    <name type="scientific">Bacillus selenitireducens (strain ATCC 700615 / DSM 15326 / MLS10)</name>
    <dbReference type="NCBI Taxonomy" id="439292"/>
    <lineage>
        <taxon>Bacteria</taxon>
        <taxon>Bacillati</taxon>
        <taxon>Bacillota</taxon>
        <taxon>Bacilli</taxon>
        <taxon>Bacillales</taxon>
        <taxon>Bacillaceae</taxon>
        <taxon>Salisediminibacterium</taxon>
    </lineage>
</organism>
<dbReference type="eggNOG" id="COG0405">
    <property type="taxonomic scope" value="Bacteria"/>
</dbReference>
<evidence type="ECO:0000256" key="3">
    <source>
        <dbReference type="ARBA" id="ARBA00022801"/>
    </source>
</evidence>
<reference evidence="6" key="1">
    <citation type="submission" date="2009-10" db="EMBL/GenBank/DDBJ databases">
        <title>Complete sequence of Bacillus selenitireducens MLS10.</title>
        <authorList>
            <consortium name="US DOE Joint Genome Institute"/>
            <person name="Lucas S."/>
            <person name="Copeland A."/>
            <person name="Lapidus A."/>
            <person name="Glavina del Rio T."/>
            <person name="Dalin E."/>
            <person name="Tice H."/>
            <person name="Bruce D."/>
            <person name="Goodwin L."/>
            <person name="Pitluck S."/>
            <person name="Sims D."/>
            <person name="Brettin T."/>
            <person name="Detter J.C."/>
            <person name="Han C."/>
            <person name="Larimer F."/>
            <person name="Land M."/>
            <person name="Hauser L."/>
            <person name="Kyrpides N."/>
            <person name="Ovchinnikova G."/>
            <person name="Stolz J."/>
        </authorList>
    </citation>
    <scope>NUCLEOTIDE SEQUENCE [LARGE SCALE GENOMIC DNA]</scope>
    <source>
        <strain evidence="6">MLS10</strain>
    </source>
</reference>
<dbReference type="PANTHER" id="PTHR43199:SF1">
    <property type="entry name" value="GLUTATHIONE HYDROLASE PROENZYME"/>
    <property type="match status" value="1"/>
</dbReference>
<evidence type="ECO:0000256" key="1">
    <source>
        <dbReference type="ARBA" id="ARBA00009381"/>
    </source>
</evidence>
<dbReference type="GO" id="GO:0016787">
    <property type="term" value="F:hydrolase activity"/>
    <property type="evidence" value="ECO:0007669"/>
    <property type="project" value="UniProtKB-KW"/>
</dbReference>
<feature type="compositionally biased region" description="Acidic residues" evidence="5">
    <location>
        <begin position="62"/>
        <end position="81"/>
    </location>
</feature>
<dbReference type="GO" id="GO:0103068">
    <property type="term" value="F:leukotriene C4 gamma-glutamyl transferase activity"/>
    <property type="evidence" value="ECO:0007669"/>
    <property type="project" value="UniProtKB-EC"/>
</dbReference>
<evidence type="ECO:0000313" key="6">
    <source>
        <dbReference type="EMBL" id="ADH98381.1"/>
    </source>
</evidence>
<dbReference type="EC" id="2.3.2.2" evidence="6"/>
<dbReference type="RefSeq" id="WP_013171806.1">
    <property type="nucleotide sequence ID" value="NC_014219.1"/>
</dbReference>
<evidence type="ECO:0000256" key="2">
    <source>
        <dbReference type="ARBA" id="ARBA00022679"/>
    </source>
</evidence>
<evidence type="ECO:0000256" key="5">
    <source>
        <dbReference type="SAM" id="MobiDB-lite"/>
    </source>
</evidence>
<keyword evidence="2 6" id="KW-0808">Transferase</keyword>
<dbReference type="PANTHER" id="PTHR43199">
    <property type="entry name" value="GLUTATHIONE HYDROLASE"/>
    <property type="match status" value="1"/>
</dbReference>
<dbReference type="Gene3D" id="3.60.20.40">
    <property type="match status" value="1"/>
</dbReference>
<dbReference type="KEGG" id="bse:Bsel_0857"/>
<dbReference type="Proteomes" id="UP000000271">
    <property type="component" value="Chromosome"/>
</dbReference>
<name>D6XZK7_BACIE</name>
<sequence length="636" mass="69692">MKHYKRYLNMTHSLALLVFAGLIAWTVYFEDEFDEFREPYASGDFQARQTEAISITASEPEPVPDTDRDNDAEEDTDEPEPFPDIYGVSAIHPLAAEAGMAIMEKGGNAVDAAIAVSFMLNVVEPYGSGIGGGGLMLVHERFEGATTYDYREAAPVTGNENSPFAVPGLVKGMELAFKEQGSGNVSWEDLVKPAAETARKGFEVGNVLHQQISSFTRYVQFDTQANRSVYYPGGQPIPVNDMLVQEELADTLDIIKNEGAEGFYEGAVADAMRDAFGFSEEDLTSYEAEITDPAKAETEHYTIHGGPSPSSGTVVLQAFQMAERLDLARVLPDDELDDVLDMLEADGIEEEPSLGSLLSDDAFMHAYIHLLTEITDIAYQERLDNLGDPAFEQIDHGTFTSDETIDRLLETLYDRHTAEADPVHTAALYDAPGEVANSEHTTHFVILDSDGMMVSATNSLGQFFGSGRYSNGIFINSQMENFSGVDSSPNSFAPGKRPRSFVAPIIFEQEGQAVLGIGSPGGRRIPAMVLQTIMQYEFATENGEPLTLQEAIERPRFYTEDGVVHVEERLEESINQQLRDPNVFQGYTVIEHGSPLFYGGIQGLGVALTEDGDVENLFGGGDPRRRGVWQIDSGNQ</sequence>
<dbReference type="AlphaFoldDB" id="D6XZK7"/>
<keyword evidence="7" id="KW-1185">Reference proteome</keyword>
<evidence type="ECO:0000256" key="4">
    <source>
        <dbReference type="ARBA" id="ARBA00023145"/>
    </source>
</evidence>
<dbReference type="Gene3D" id="1.10.246.130">
    <property type="match status" value="1"/>
</dbReference>
<keyword evidence="6" id="KW-0012">Acyltransferase</keyword>
<keyword evidence="4" id="KW-0865">Zymogen</keyword>
<dbReference type="Pfam" id="PF01019">
    <property type="entry name" value="G_glu_transpept"/>
    <property type="match status" value="1"/>
</dbReference>
<dbReference type="STRING" id="439292.Bsel_0857"/>
<keyword evidence="3" id="KW-0378">Hydrolase</keyword>